<dbReference type="EMBL" id="SRXV01000001">
    <property type="protein sequence ID" value="TGY93955.1"/>
    <property type="molecule type" value="Genomic_DNA"/>
</dbReference>
<reference evidence="1 2" key="1">
    <citation type="journal article" date="2013" name="Int. J. Syst. Evol. Microbiol.">
        <title>Marinicauda pacifica gen. nov., sp. nov., a prosthecate alphaproteobacterium of the family Hyphomonadaceae isolated from deep seawater.</title>
        <authorList>
            <person name="Zhang X.Y."/>
            <person name="Li G.W."/>
            <person name="Wang C.S."/>
            <person name="Zhang Y.J."/>
            <person name="Xu X.W."/>
            <person name="Li H."/>
            <person name="Liu A."/>
            <person name="Liu C."/>
            <person name="Xie B.B."/>
            <person name="Qin Q.L."/>
            <person name="Xu Z."/>
            <person name="Chen X.L."/>
            <person name="Zhou B.C."/>
            <person name="Zhang Y.Z."/>
        </authorList>
    </citation>
    <scope>NUCLEOTIDE SEQUENCE [LARGE SCALE GENOMIC DNA]</scope>
    <source>
        <strain evidence="1 2">P-1 km-3</strain>
    </source>
</reference>
<dbReference type="AlphaFoldDB" id="A0A4S2HD32"/>
<dbReference type="OrthoDB" id="7188405at2"/>
<protein>
    <submittedName>
        <fullName evidence="1">Uncharacterized protein</fullName>
    </submittedName>
</protein>
<dbReference type="RefSeq" id="WP_135943150.1">
    <property type="nucleotide sequence ID" value="NZ_BMEI01000001.1"/>
</dbReference>
<evidence type="ECO:0000313" key="2">
    <source>
        <dbReference type="Proteomes" id="UP000305451"/>
    </source>
</evidence>
<organism evidence="1 2">
    <name type="scientific">Marinicauda pacifica</name>
    <dbReference type="NCBI Taxonomy" id="1133559"/>
    <lineage>
        <taxon>Bacteria</taxon>
        <taxon>Pseudomonadati</taxon>
        <taxon>Pseudomonadota</taxon>
        <taxon>Alphaproteobacteria</taxon>
        <taxon>Maricaulales</taxon>
        <taxon>Maricaulaceae</taxon>
        <taxon>Marinicauda</taxon>
    </lineage>
</organism>
<proteinExistence type="predicted"/>
<evidence type="ECO:0000313" key="1">
    <source>
        <dbReference type="EMBL" id="TGY93955.1"/>
    </source>
</evidence>
<keyword evidence="2" id="KW-1185">Reference proteome</keyword>
<dbReference type="Proteomes" id="UP000305451">
    <property type="component" value="Unassembled WGS sequence"/>
</dbReference>
<sequence>MNAIALATGGHALVLALLAAGCQPGPELEPSRIAEPQRRLDSVLGWRVEQDTLIVQAHSNGCTTKDSFDIDIFMAPQSWTAEVELVRREPDRCEAILPQGVTLEWTRAELGVPQSADIRLANPIGR</sequence>
<name>A0A4S2HD32_9PROT</name>
<comment type="caution">
    <text evidence="1">The sequence shown here is derived from an EMBL/GenBank/DDBJ whole genome shotgun (WGS) entry which is preliminary data.</text>
</comment>
<gene>
    <name evidence="1" type="ORF">E5162_01310</name>
</gene>
<accession>A0A4S2HD32</accession>